<evidence type="ECO:0000259" key="4">
    <source>
        <dbReference type="PROSITE" id="PS51272"/>
    </source>
</evidence>
<dbReference type="PROSITE" id="PS00786">
    <property type="entry name" value="5_NUCLEOTIDASE_2"/>
    <property type="match status" value="1"/>
</dbReference>
<dbReference type="GO" id="GO:0000166">
    <property type="term" value="F:nucleotide binding"/>
    <property type="evidence" value="ECO:0007669"/>
    <property type="project" value="UniProtKB-KW"/>
</dbReference>
<proteinExistence type="inferred from homology"/>
<dbReference type="InterPro" id="IPR036907">
    <property type="entry name" value="5'-Nucleotdase_C_sf"/>
</dbReference>
<feature type="chain" id="PRO_5020897642" evidence="3">
    <location>
        <begin position="46"/>
        <end position="733"/>
    </location>
</feature>
<name>A0A4D7AM19_9FIRM</name>
<evidence type="ECO:0000256" key="1">
    <source>
        <dbReference type="ARBA" id="ARBA00022729"/>
    </source>
</evidence>
<dbReference type="GO" id="GO:0046872">
    <property type="term" value="F:metal ion binding"/>
    <property type="evidence" value="ECO:0007669"/>
    <property type="project" value="InterPro"/>
</dbReference>
<evidence type="ECO:0000313" key="6">
    <source>
        <dbReference type="Proteomes" id="UP000298642"/>
    </source>
</evidence>
<feature type="domain" description="SLH" evidence="4">
    <location>
        <begin position="675"/>
        <end position="733"/>
    </location>
</feature>
<dbReference type="Gene3D" id="3.90.780.10">
    <property type="entry name" value="5'-Nucleotidase, C-terminal domain"/>
    <property type="match status" value="1"/>
</dbReference>
<dbReference type="InterPro" id="IPR006179">
    <property type="entry name" value="5_nucleotidase/apyrase"/>
</dbReference>
<organism evidence="5 6">
    <name type="scientific">Dysosmobacter welbionis</name>
    <dbReference type="NCBI Taxonomy" id="2093857"/>
    <lineage>
        <taxon>Bacteria</taxon>
        <taxon>Bacillati</taxon>
        <taxon>Bacillota</taxon>
        <taxon>Clostridia</taxon>
        <taxon>Eubacteriales</taxon>
        <taxon>Oscillospiraceae</taxon>
        <taxon>Dysosmobacter</taxon>
    </lineage>
</organism>
<feature type="domain" description="SLH" evidence="4">
    <location>
        <begin position="557"/>
        <end position="620"/>
    </location>
</feature>
<dbReference type="CDD" id="cd00845">
    <property type="entry name" value="MPP_UshA_N_like"/>
    <property type="match status" value="1"/>
</dbReference>
<dbReference type="InterPro" id="IPR006146">
    <property type="entry name" value="5'-Nucleotdase_CS"/>
</dbReference>
<dbReference type="PRINTS" id="PR01607">
    <property type="entry name" value="APYRASEFAMLY"/>
</dbReference>
<dbReference type="AlphaFoldDB" id="A0A4D7AM19"/>
<dbReference type="InterPro" id="IPR004843">
    <property type="entry name" value="Calcineurin-like_PHP"/>
</dbReference>
<comment type="similarity">
    <text evidence="3">Belongs to the 5'-nucleotidase family.</text>
</comment>
<dbReference type="Pfam" id="PF00149">
    <property type="entry name" value="Metallophos"/>
    <property type="match status" value="1"/>
</dbReference>
<protein>
    <submittedName>
        <fullName evidence="5">5'-nucleotidase C-terminal domain-containing protein</fullName>
    </submittedName>
</protein>
<keyword evidence="3" id="KW-0547">Nucleotide-binding</keyword>
<keyword evidence="3" id="KW-0378">Hydrolase</keyword>
<dbReference type="PANTHER" id="PTHR11575">
    <property type="entry name" value="5'-NUCLEOTIDASE-RELATED"/>
    <property type="match status" value="1"/>
</dbReference>
<dbReference type="GO" id="GO:0009166">
    <property type="term" value="P:nucleotide catabolic process"/>
    <property type="evidence" value="ECO:0007669"/>
    <property type="project" value="InterPro"/>
</dbReference>
<evidence type="ECO:0000256" key="2">
    <source>
        <dbReference type="ARBA" id="ARBA00022737"/>
    </source>
</evidence>
<dbReference type="EMBL" id="CP034413">
    <property type="protein sequence ID" value="QCI58355.1"/>
    <property type="molecule type" value="Genomic_DNA"/>
</dbReference>
<dbReference type="Pfam" id="PF02872">
    <property type="entry name" value="5_nucleotid_C"/>
    <property type="match status" value="1"/>
</dbReference>
<dbReference type="InterPro" id="IPR001119">
    <property type="entry name" value="SLH_dom"/>
</dbReference>
<dbReference type="GO" id="GO:0030288">
    <property type="term" value="C:outer membrane-bounded periplasmic space"/>
    <property type="evidence" value="ECO:0007669"/>
    <property type="project" value="TreeGrafter"/>
</dbReference>
<dbReference type="Proteomes" id="UP000298642">
    <property type="component" value="Chromosome"/>
</dbReference>
<accession>A0A4D7AM19</accession>
<dbReference type="Pfam" id="PF00395">
    <property type="entry name" value="SLH"/>
    <property type="match status" value="2"/>
</dbReference>
<dbReference type="SUPFAM" id="SSF56300">
    <property type="entry name" value="Metallo-dependent phosphatases"/>
    <property type="match status" value="1"/>
</dbReference>
<reference evidence="6" key="1">
    <citation type="submission" date="2018-12" db="EMBL/GenBank/DDBJ databases">
        <title>Dusodibacter welbiota gen. nov., sp. nov., isolated from human faeces and emended description of the Oscillibacter genus.</title>
        <authorList>
            <person name="Le Roy T."/>
            <person name="Van der Smissen P."/>
            <person name="Delzenne N."/>
            <person name="Muccioli G."/>
            <person name="Collet J.F."/>
            <person name="Cani P.D."/>
        </authorList>
    </citation>
    <scope>NUCLEOTIDE SEQUENCE [LARGE SCALE GENOMIC DNA]</scope>
    <source>
        <strain evidence="6">J115</strain>
    </source>
</reference>
<dbReference type="SUPFAM" id="SSF55816">
    <property type="entry name" value="5'-nucleotidase (syn. UDP-sugar hydrolase), C-terminal domain"/>
    <property type="match status" value="1"/>
</dbReference>
<dbReference type="GO" id="GO:0016788">
    <property type="term" value="F:hydrolase activity, acting on ester bonds"/>
    <property type="evidence" value="ECO:0007669"/>
    <property type="project" value="InterPro"/>
</dbReference>
<keyword evidence="1 3" id="KW-0732">Signal</keyword>
<gene>
    <name evidence="5" type="ORF">EIO64_03180</name>
</gene>
<keyword evidence="6" id="KW-1185">Reference proteome</keyword>
<sequence>MCYTISIPREVISRAFRGGNRMKKKVLSLLLAVVMTFSLAVTANAAEETAQDLDGDIVILHTNDVHGAISGYAKVAALKDAYEARGAYVLLMDAGDFIQGDPTVSTSEGATAVELMNLAGYDVASMGNHEFDYGYQNLKDLEADADFTIVDANVLYNGQVAFEDNVVFTAPDGTKIGVFGLDTPETATKAHPAKIQGVTFLAGDKMFDCAQDQVDALEAEGCEYIICLGHLGIDAESTGNRSIDLLEKVEGIDVFIDGHSHSTLEDVKAAAGGTGKVGDTLVTSTGTKLESVGVVTIDADGTITTATTPVADLTATDADVAARAAKIQAEIDKEYGTVFAKTEVALNGEKEPGNRTEETNLGDLICDALVWGAEREGTEVDAAVTNGGGIRASIAAGDITKKDINTVLPFGNTLSIVKVTGAELLEALEASTYCTPTSIGGFPQVSGIEFTVDTTKAYDQGEQYPGSTYYGPKSIQRVTIETVGGEPFDANATYTIATNDFMAAGGDTYYAFAAASVNYDLGLSMDEVVMDYITDELKGTVTEEAYGQPAGRITVDQGLAFTDVAATSPYYDGIEWAVDEGITNGTTATTFSPYQNCTRAQIITYLWRAAGSPEPASTEPAYTDVTDTSLYFFKAVQWVSEQGLVEGETFDPYAGCTRAMAVYFMWVAADSPEAAAASFTDVAADADYAAAVNWAVAQGVTLGTGDGSTFSPDTVCQRGQIVTFLYRAANAAA</sequence>
<evidence type="ECO:0000256" key="3">
    <source>
        <dbReference type="RuleBase" id="RU362119"/>
    </source>
</evidence>
<dbReference type="Gene3D" id="3.60.21.10">
    <property type="match status" value="1"/>
</dbReference>
<feature type="signal peptide" evidence="3">
    <location>
        <begin position="1"/>
        <end position="45"/>
    </location>
</feature>
<evidence type="ECO:0000313" key="5">
    <source>
        <dbReference type="EMBL" id="QCI58355.1"/>
    </source>
</evidence>
<dbReference type="KEGG" id="obj:EIO64_03180"/>
<dbReference type="InterPro" id="IPR008334">
    <property type="entry name" value="5'-Nucleotdase_C"/>
</dbReference>
<keyword evidence="2" id="KW-0677">Repeat</keyword>
<dbReference type="PROSITE" id="PS51272">
    <property type="entry name" value="SLH"/>
    <property type="match status" value="2"/>
</dbReference>
<dbReference type="PANTHER" id="PTHR11575:SF24">
    <property type="entry name" value="5'-NUCLEOTIDASE"/>
    <property type="match status" value="1"/>
</dbReference>
<dbReference type="InterPro" id="IPR029052">
    <property type="entry name" value="Metallo-depent_PP-like"/>
</dbReference>